<organism evidence="1 2">
    <name type="scientific">Daphnia magna</name>
    <dbReference type="NCBI Taxonomy" id="35525"/>
    <lineage>
        <taxon>Eukaryota</taxon>
        <taxon>Metazoa</taxon>
        <taxon>Ecdysozoa</taxon>
        <taxon>Arthropoda</taxon>
        <taxon>Crustacea</taxon>
        <taxon>Branchiopoda</taxon>
        <taxon>Diplostraca</taxon>
        <taxon>Cladocera</taxon>
        <taxon>Anomopoda</taxon>
        <taxon>Daphniidae</taxon>
        <taxon>Daphnia</taxon>
    </lineage>
</organism>
<accession>A0A165AI38</accession>
<dbReference type="Proteomes" id="UP000076858">
    <property type="component" value="Unassembled WGS sequence"/>
</dbReference>
<protein>
    <submittedName>
        <fullName evidence="1">Uncharacterized protein</fullName>
    </submittedName>
</protein>
<dbReference type="AlphaFoldDB" id="A0A165AI38"/>
<keyword evidence="2" id="KW-1185">Reference proteome</keyword>
<reference evidence="1 2" key="1">
    <citation type="submission" date="2016-03" db="EMBL/GenBank/DDBJ databases">
        <title>EvidentialGene: Evidence-directed Construction of Genes on Genomes.</title>
        <authorList>
            <person name="Gilbert D.G."/>
            <person name="Choi J.-H."/>
            <person name="Mockaitis K."/>
            <person name="Colbourne J."/>
            <person name="Pfrender M."/>
        </authorList>
    </citation>
    <scope>NUCLEOTIDE SEQUENCE [LARGE SCALE GENOMIC DNA]</scope>
    <source>
        <strain evidence="1 2">Xinb3</strain>
        <tissue evidence="1">Complete organism</tissue>
    </source>
</reference>
<evidence type="ECO:0000313" key="2">
    <source>
        <dbReference type="Proteomes" id="UP000076858"/>
    </source>
</evidence>
<dbReference type="EMBL" id="LRGB01000626">
    <property type="protein sequence ID" value="KZS17686.1"/>
    <property type="molecule type" value="Genomic_DNA"/>
</dbReference>
<gene>
    <name evidence="1" type="ORF">APZ42_016601</name>
</gene>
<proteinExistence type="predicted"/>
<sequence>MEGGEVEMLKQKFPNDWPNTKAFAFSVGSNNNTLRIILPCGTEISSSNNNNQKKMLSDERVANSERRLLWLTQLKKQNNNVPPQLIVMAQQQKVIVVLLPRFTESIFLFKNVDERGTWTSKEEQ</sequence>
<comment type="caution">
    <text evidence="1">The sequence shown here is derived from an EMBL/GenBank/DDBJ whole genome shotgun (WGS) entry which is preliminary data.</text>
</comment>
<name>A0A165AI38_9CRUS</name>
<evidence type="ECO:0000313" key="1">
    <source>
        <dbReference type="EMBL" id="KZS17686.1"/>
    </source>
</evidence>